<comment type="caution">
    <text evidence="1">The sequence shown here is derived from an EMBL/GenBank/DDBJ whole genome shotgun (WGS) entry which is preliminary data.</text>
</comment>
<proteinExistence type="predicted"/>
<dbReference type="Proteomes" id="UP000435649">
    <property type="component" value="Unassembled WGS sequence"/>
</dbReference>
<dbReference type="InterPro" id="IPR011009">
    <property type="entry name" value="Kinase-like_dom_sf"/>
</dbReference>
<dbReference type="Gene3D" id="1.10.510.10">
    <property type="entry name" value="Transferase(Phosphotransferase) domain 1"/>
    <property type="match status" value="1"/>
</dbReference>
<keyword evidence="2" id="KW-1185">Reference proteome</keyword>
<evidence type="ECO:0000313" key="1">
    <source>
        <dbReference type="EMBL" id="MST98467.1"/>
    </source>
</evidence>
<sequence length="358" mass="40779">MTPHPSRWSFASDAVRAELGEFPETLLEAGEEVKANPVRRVVRSGGYFLKCDRRGAARFRSEWKSAKLLESQGIPVVEYLACGESSRGGCLITRALPDSESVAEYYWRTFVRGGADPEPFLALFAPFLKHILESGLFHPDFHLGNILYDKVKRSFVLVDALGVRRAGFLDRQFRAYRMRRVAMELREILSRERMTAFLSACGIPNADAFYDRALDREADALWREWPKRRRQILAGYPKFTRKIDGVLHAVNPLRELGETVDCEIREGEPAELEKLFLAHFFLQMALIPHRRAAGFDPGNGRLYLEPMPPGAVPARADDQRERLAAFDLPSELTDWISSGARRGGTVRYFNLDRIARYL</sequence>
<name>A0A844G407_9BACT</name>
<protein>
    <recommendedName>
        <fullName evidence="3">Lipopolysaccharide kinase (Kdo/WaaP) family protein</fullName>
    </recommendedName>
</protein>
<reference evidence="1 2" key="1">
    <citation type="submission" date="2019-08" db="EMBL/GenBank/DDBJ databases">
        <title>In-depth cultivation of the pig gut microbiome towards novel bacterial diversity and tailored functional studies.</title>
        <authorList>
            <person name="Wylensek D."/>
            <person name="Hitch T.C.A."/>
            <person name="Clavel T."/>
        </authorList>
    </citation>
    <scope>NUCLEOTIDE SEQUENCE [LARGE SCALE GENOMIC DNA]</scope>
    <source>
        <strain evidence="1 2">BBE-744-WT-12</strain>
    </source>
</reference>
<organism evidence="1 2">
    <name type="scientific">Victivallis lenta</name>
    <dbReference type="NCBI Taxonomy" id="2606640"/>
    <lineage>
        <taxon>Bacteria</taxon>
        <taxon>Pseudomonadati</taxon>
        <taxon>Lentisphaerota</taxon>
        <taxon>Lentisphaeria</taxon>
        <taxon>Victivallales</taxon>
        <taxon>Victivallaceae</taxon>
        <taxon>Victivallis</taxon>
    </lineage>
</organism>
<dbReference type="EMBL" id="VUNS01000019">
    <property type="protein sequence ID" value="MST98467.1"/>
    <property type="molecule type" value="Genomic_DNA"/>
</dbReference>
<dbReference type="AlphaFoldDB" id="A0A844G407"/>
<dbReference type="SUPFAM" id="SSF56112">
    <property type="entry name" value="Protein kinase-like (PK-like)"/>
    <property type="match status" value="1"/>
</dbReference>
<evidence type="ECO:0000313" key="2">
    <source>
        <dbReference type="Proteomes" id="UP000435649"/>
    </source>
</evidence>
<evidence type="ECO:0008006" key="3">
    <source>
        <dbReference type="Google" id="ProtNLM"/>
    </source>
</evidence>
<gene>
    <name evidence="1" type="ORF">FYJ85_15605</name>
</gene>
<dbReference type="RefSeq" id="WP_106051341.1">
    <property type="nucleotide sequence ID" value="NZ_CALXOB010000052.1"/>
</dbReference>
<accession>A0A844G407</accession>